<dbReference type="RefSeq" id="WP_023351146.1">
    <property type="nucleotide sequence ID" value="NZ_CBCPJN010000002.1"/>
</dbReference>
<keyword evidence="2" id="KW-0784">Thiamine biosynthesis</keyword>
<comment type="caution">
    <text evidence="5">The sequence shown here is derived from an EMBL/GenBank/DDBJ whole genome shotgun (WGS) entry which is preliminary data.</text>
</comment>
<evidence type="ECO:0000313" key="7">
    <source>
        <dbReference type="Proteomes" id="UP000550736"/>
    </source>
</evidence>
<evidence type="ECO:0000313" key="5">
    <source>
        <dbReference type="EMBL" id="NMK97913.1"/>
    </source>
</evidence>
<dbReference type="InterPro" id="IPR036206">
    <property type="entry name" value="ThiamineP_synth_sf"/>
</dbReference>
<dbReference type="InterPro" id="IPR013785">
    <property type="entry name" value="Aldolase_TIM"/>
</dbReference>
<dbReference type="InterPro" id="IPR022998">
    <property type="entry name" value="ThiamineP_synth_TenI"/>
</dbReference>
<dbReference type="Proteomes" id="UP000550736">
    <property type="component" value="Unassembled WGS sequence"/>
</dbReference>
<reference evidence="6 7" key="1">
    <citation type="submission" date="2020-04" db="EMBL/GenBank/DDBJ databases">
        <title>The Epidemiology and Molecular Characteristics of Linezolid-Resistant Staphylococcus capitis in Huashan Hospital, Shanghai.</title>
        <authorList>
            <person name="Ding L."/>
            <person name="Li P."/>
            <person name="Yang Y."/>
            <person name="Lin D."/>
            <person name="Xu X."/>
        </authorList>
    </citation>
    <scope>NUCLEOTIDE SEQUENCE [LARGE SCALE GENOMIC DNA]</scope>
    <source>
        <strain evidence="5 7">12-86</strain>
        <strain evidence="4 6">17-84</strain>
    </source>
</reference>
<dbReference type="PANTHER" id="PTHR20857:SF22">
    <property type="entry name" value="THIAZOLE TAUTOMERASE"/>
    <property type="match status" value="1"/>
</dbReference>
<dbReference type="EMBL" id="JABBLX010000023">
    <property type="protein sequence ID" value="NMK97913.1"/>
    <property type="molecule type" value="Genomic_DNA"/>
</dbReference>
<name>A0A7X9WB84_STACP</name>
<evidence type="ECO:0000256" key="1">
    <source>
        <dbReference type="ARBA" id="ARBA00004948"/>
    </source>
</evidence>
<feature type="domain" description="Thiamine phosphate synthase/TenI" evidence="3">
    <location>
        <begin position="24"/>
        <end position="175"/>
    </location>
</feature>
<dbReference type="PANTHER" id="PTHR20857">
    <property type="entry name" value="THIAMINE-PHOSPHATE PYROPHOSPHORYLASE"/>
    <property type="match status" value="1"/>
</dbReference>
<evidence type="ECO:0000259" key="3">
    <source>
        <dbReference type="Pfam" id="PF02581"/>
    </source>
</evidence>
<organism evidence="5 7">
    <name type="scientific">Staphylococcus capitis</name>
    <dbReference type="NCBI Taxonomy" id="29388"/>
    <lineage>
        <taxon>Bacteria</taxon>
        <taxon>Bacillati</taxon>
        <taxon>Bacillota</taxon>
        <taxon>Bacilli</taxon>
        <taxon>Bacillales</taxon>
        <taxon>Staphylococcaceae</taxon>
        <taxon>Staphylococcus</taxon>
    </lineage>
</organism>
<accession>A0A7X9WB84</accession>
<dbReference type="GO" id="GO:0005737">
    <property type="term" value="C:cytoplasm"/>
    <property type="evidence" value="ECO:0007669"/>
    <property type="project" value="TreeGrafter"/>
</dbReference>
<dbReference type="AlphaFoldDB" id="A0A7X9WB84"/>
<gene>
    <name evidence="5" type="ORF">HHM13_07390</name>
    <name evidence="4" type="ORF">HHM24_08645</name>
</gene>
<proteinExistence type="predicted"/>
<dbReference type="Gene3D" id="3.20.20.70">
    <property type="entry name" value="Aldolase class I"/>
    <property type="match status" value="1"/>
</dbReference>
<dbReference type="CDD" id="cd00564">
    <property type="entry name" value="TMP_TenI"/>
    <property type="match status" value="1"/>
</dbReference>
<dbReference type="Proteomes" id="UP000538955">
    <property type="component" value="Unassembled WGS sequence"/>
</dbReference>
<sequence>MHIFTAITYDKTLTTQDLEHFLNIEEGIDALLFRTSMPKNELKKILIQLINQGFPKDKMIIHSDTALLEELNLSRIHFKENVKTAFAYKKSHPEIQVGMSTHSIDTIYTCIDEGLDYVFYGHIFPTPSHPGDTPRSHDEIVEVLNLPIPIYAIGGISEHTISKLEYGFDGICAISFFMNASLKEIKELRRKWLQHA</sequence>
<dbReference type="GO" id="GO:0009228">
    <property type="term" value="P:thiamine biosynthetic process"/>
    <property type="evidence" value="ECO:0007669"/>
    <property type="project" value="UniProtKB-KW"/>
</dbReference>
<evidence type="ECO:0000256" key="2">
    <source>
        <dbReference type="ARBA" id="ARBA00022977"/>
    </source>
</evidence>
<evidence type="ECO:0000313" key="6">
    <source>
        <dbReference type="Proteomes" id="UP000538955"/>
    </source>
</evidence>
<evidence type="ECO:0000313" key="4">
    <source>
        <dbReference type="EMBL" id="NMK54789.1"/>
    </source>
</evidence>
<dbReference type="SUPFAM" id="SSF51391">
    <property type="entry name" value="Thiamin phosphate synthase"/>
    <property type="match status" value="1"/>
</dbReference>
<dbReference type="Pfam" id="PF02581">
    <property type="entry name" value="TMP-TENI"/>
    <property type="match status" value="1"/>
</dbReference>
<comment type="pathway">
    <text evidence="1">Cofactor biosynthesis; thiamine diphosphate biosynthesis.</text>
</comment>
<dbReference type="GO" id="GO:0004789">
    <property type="term" value="F:thiamine-phosphate diphosphorylase activity"/>
    <property type="evidence" value="ECO:0007669"/>
    <property type="project" value="TreeGrafter"/>
</dbReference>
<protein>
    <submittedName>
        <fullName evidence="5">Thiamine phosphate synthase</fullName>
    </submittedName>
</protein>
<keyword evidence="6" id="KW-1185">Reference proteome</keyword>
<dbReference type="EMBL" id="JABBMI010000069">
    <property type="protein sequence ID" value="NMK54789.1"/>
    <property type="molecule type" value="Genomic_DNA"/>
</dbReference>